<dbReference type="AlphaFoldDB" id="A0A517T6A8"/>
<evidence type="ECO:0000313" key="10">
    <source>
        <dbReference type="Proteomes" id="UP000319976"/>
    </source>
</evidence>
<feature type="domain" description="Phosphatidic acid phosphatase type 2/haloperoxidase" evidence="8">
    <location>
        <begin position="101"/>
        <end position="221"/>
    </location>
</feature>
<keyword evidence="6 7" id="KW-0472">Membrane</keyword>
<feature type="transmembrane region" description="Helical" evidence="7">
    <location>
        <begin position="169"/>
        <end position="194"/>
    </location>
</feature>
<dbReference type="SUPFAM" id="SSF48317">
    <property type="entry name" value="Acid phosphatase/Vanadium-dependent haloperoxidase"/>
    <property type="match status" value="1"/>
</dbReference>
<evidence type="ECO:0000256" key="7">
    <source>
        <dbReference type="SAM" id="Phobius"/>
    </source>
</evidence>
<dbReference type="PANTHER" id="PTHR14969">
    <property type="entry name" value="SPHINGOSINE-1-PHOSPHATE PHOSPHOHYDROLASE"/>
    <property type="match status" value="1"/>
</dbReference>
<proteinExistence type="predicted"/>
<dbReference type="KEGG" id="chya:V22_11440"/>
<gene>
    <name evidence="9" type="ORF">V22_11440</name>
</gene>
<accession>A0A517T6A8</accession>
<sequence>MLATQDRTVPKRRESLGEDGEIQIPWRKLALFLALPVVLIIAAICVLPYDVLISKFCFVNPSSRIRFIEDILERFETFGHGVGVIAICIAVALLDRENRRAAITVATASLGGGILADIVKLVVGRTRPRGYDFESMSTWDTFQGVFQEFSVSGASHSFPSAHSATAAGLAFALCYFYPKGTGLFILSAVLVAYHRIHFGAHYASDVFVGLSLGYLWGVFCCYGPMAGWLTKLADRLPNWGKKLAKVS</sequence>
<evidence type="ECO:0000256" key="1">
    <source>
        <dbReference type="ARBA" id="ARBA00004651"/>
    </source>
</evidence>
<dbReference type="RefSeq" id="WP_197439956.1">
    <property type="nucleotide sequence ID" value="NZ_CP036316.1"/>
</dbReference>
<comment type="subcellular location">
    <subcellularLocation>
        <location evidence="1">Cell membrane</location>
        <topology evidence="1">Multi-pass membrane protein</topology>
    </subcellularLocation>
</comment>
<dbReference type="Pfam" id="PF01569">
    <property type="entry name" value="PAP2"/>
    <property type="match status" value="1"/>
</dbReference>
<dbReference type="GO" id="GO:0016787">
    <property type="term" value="F:hydrolase activity"/>
    <property type="evidence" value="ECO:0007669"/>
    <property type="project" value="UniProtKB-KW"/>
</dbReference>
<name>A0A517T6A8_9PLAN</name>
<organism evidence="9 10">
    <name type="scientific">Calycomorphotria hydatis</name>
    <dbReference type="NCBI Taxonomy" id="2528027"/>
    <lineage>
        <taxon>Bacteria</taxon>
        <taxon>Pseudomonadati</taxon>
        <taxon>Planctomycetota</taxon>
        <taxon>Planctomycetia</taxon>
        <taxon>Planctomycetales</taxon>
        <taxon>Planctomycetaceae</taxon>
        <taxon>Calycomorphotria</taxon>
    </lineage>
</organism>
<evidence type="ECO:0000256" key="5">
    <source>
        <dbReference type="ARBA" id="ARBA00022989"/>
    </source>
</evidence>
<keyword evidence="3 7" id="KW-0812">Transmembrane</keyword>
<feature type="transmembrane region" description="Helical" evidence="7">
    <location>
        <begin position="29"/>
        <end position="49"/>
    </location>
</feature>
<keyword evidence="5 7" id="KW-1133">Transmembrane helix</keyword>
<dbReference type="InterPro" id="IPR036938">
    <property type="entry name" value="PAP2/HPO_sf"/>
</dbReference>
<dbReference type="Gene3D" id="1.20.144.10">
    <property type="entry name" value="Phosphatidic acid phosphatase type 2/haloperoxidase"/>
    <property type="match status" value="1"/>
</dbReference>
<keyword evidence="10" id="KW-1185">Reference proteome</keyword>
<keyword evidence="4" id="KW-0378">Hydrolase</keyword>
<evidence type="ECO:0000259" key="8">
    <source>
        <dbReference type="SMART" id="SM00014"/>
    </source>
</evidence>
<evidence type="ECO:0000256" key="4">
    <source>
        <dbReference type="ARBA" id="ARBA00022801"/>
    </source>
</evidence>
<protein>
    <submittedName>
        <fullName evidence="9">PAP2 superfamily protein</fullName>
    </submittedName>
</protein>
<feature type="transmembrane region" description="Helical" evidence="7">
    <location>
        <begin position="101"/>
        <end position="123"/>
    </location>
</feature>
<dbReference type="CDD" id="cd01610">
    <property type="entry name" value="PAP2_like"/>
    <property type="match status" value="1"/>
</dbReference>
<dbReference type="InterPro" id="IPR000326">
    <property type="entry name" value="PAP2/HPO"/>
</dbReference>
<evidence type="ECO:0000256" key="6">
    <source>
        <dbReference type="ARBA" id="ARBA00023136"/>
    </source>
</evidence>
<feature type="transmembrane region" description="Helical" evidence="7">
    <location>
        <begin position="206"/>
        <end position="229"/>
    </location>
</feature>
<dbReference type="GO" id="GO:0005886">
    <property type="term" value="C:plasma membrane"/>
    <property type="evidence" value="ECO:0007669"/>
    <property type="project" value="UniProtKB-SubCell"/>
</dbReference>
<dbReference type="SMART" id="SM00014">
    <property type="entry name" value="acidPPc"/>
    <property type="match status" value="1"/>
</dbReference>
<reference evidence="9 10" key="1">
    <citation type="submission" date="2019-02" db="EMBL/GenBank/DDBJ databases">
        <title>Deep-cultivation of Planctomycetes and their phenomic and genomic characterization uncovers novel biology.</title>
        <authorList>
            <person name="Wiegand S."/>
            <person name="Jogler M."/>
            <person name="Boedeker C."/>
            <person name="Pinto D."/>
            <person name="Vollmers J."/>
            <person name="Rivas-Marin E."/>
            <person name="Kohn T."/>
            <person name="Peeters S.H."/>
            <person name="Heuer A."/>
            <person name="Rast P."/>
            <person name="Oberbeckmann S."/>
            <person name="Bunk B."/>
            <person name="Jeske O."/>
            <person name="Meyerdierks A."/>
            <person name="Storesund J.E."/>
            <person name="Kallscheuer N."/>
            <person name="Luecker S."/>
            <person name="Lage O.M."/>
            <person name="Pohl T."/>
            <person name="Merkel B.J."/>
            <person name="Hornburger P."/>
            <person name="Mueller R.-W."/>
            <person name="Bruemmer F."/>
            <person name="Labrenz M."/>
            <person name="Spormann A.M."/>
            <person name="Op den Camp H."/>
            <person name="Overmann J."/>
            <person name="Amann R."/>
            <person name="Jetten M.S.M."/>
            <person name="Mascher T."/>
            <person name="Medema M.H."/>
            <person name="Devos D.P."/>
            <person name="Kaster A.-K."/>
            <person name="Ovreas L."/>
            <person name="Rohde M."/>
            <person name="Galperin M.Y."/>
            <person name="Jogler C."/>
        </authorList>
    </citation>
    <scope>NUCLEOTIDE SEQUENCE [LARGE SCALE GENOMIC DNA]</scope>
    <source>
        <strain evidence="9 10">V22</strain>
    </source>
</reference>
<evidence type="ECO:0000256" key="3">
    <source>
        <dbReference type="ARBA" id="ARBA00022692"/>
    </source>
</evidence>
<keyword evidence="2" id="KW-1003">Cell membrane</keyword>
<dbReference type="Proteomes" id="UP000319976">
    <property type="component" value="Chromosome"/>
</dbReference>
<evidence type="ECO:0000256" key="2">
    <source>
        <dbReference type="ARBA" id="ARBA00022475"/>
    </source>
</evidence>
<evidence type="ECO:0000313" key="9">
    <source>
        <dbReference type="EMBL" id="QDT63916.1"/>
    </source>
</evidence>
<dbReference type="PANTHER" id="PTHR14969:SF62">
    <property type="entry name" value="DECAPRENYLPHOSPHORYL-5-PHOSPHORIBOSE PHOSPHATASE RV3807C-RELATED"/>
    <property type="match status" value="1"/>
</dbReference>
<feature type="transmembrane region" description="Helical" evidence="7">
    <location>
        <begin position="77"/>
        <end position="94"/>
    </location>
</feature>
<dbReference type="EMBL" id="CP036316">
    <property type="protein sequence ID" value="QDT63916.1"/>
    <property type="molecule type" value="Genomic_DNA"/>
</dbReference>